<proteinExistence type="predicted"/>
<dbReference type="AlphaFoldDB" id="A0A1D7YPW1"/>
<dbReference type="KEGG" id="spun:BFF78_36775"/>
<feature type="region of interest" description="Disordered" evidence="1">
    <location>
        <begin position="74"/>
        <end position="98"/>
    </location>
</feature>
<dbReference type="Proteomes" id="UP000094960">
    <property type="component" value="Chromosome"/>
</dbReference>
<evidence type="ECO:0000313" key="3">
    <source>
        <dbReference type="Proteomes" id="UP000094960"/>
    </source>
</evidence>
<sequence length="179" mass="19739">MWPAWKVRERGGTTSWFQVRLAFPDGARVDALAVVHQGCVSIEDVRAEPALSLADLTGLADWIEGPLFDSCGVERPSRCGGEEPPEERHEPEAGGERAHVLCAGPRRARPVWPRGVEGRRLVAKEYRAAQEEGADPVLAVMSATGHSRRRSLRLIAQARDAGFLSPRHARRRLRRVPAA</sequence>
<evidence type="ECO:0000313" key="2">
    <source>
        <dbReference type="EMBL" id="AOR37552.1"/>
    </source>
</evidence>
<dbReference type="Pfam" id="PF19720">
    <property type="entry name" value="DUF6214"/>
    <property type="match status" value="1"/>
</dbReference>
<keyword evidence="3" id="KW-1185">Reference proteome</keyword>
<gene>
    <name evidence="2" type="ORF">BFF78_36775</name>
</gene>
<accession>A0A1D7YPW1</accession>
<dbReference type="InterPro" id="IPR046186">
    <property type="entry name" value="DUF6214"/>
</dbReference>
<evidence type="ECO:0000256" key="1">
    <source>
        <dbReference type="SAM" id="MobiDB-lite"/>
    </source>
</evidence>
<organism evidence="2 3">
    <name type="scientific">Streptomyces fodineus</name>
    <dbReference type="NCBI Taxonomy" id="1904616"/>
    <lineage>
        <taxon>Bacteria</taxon>
        <taxon>Bacillati</taxon>
        <taxon>Actinomycetota</taxon>
        <taxon>Actinomycetes</taxon>
        <taxon>Kitasatosporales</taxon>
        <taxon>Streptomycetaceae</taxon>
        <taxon>Streptomyces</taxon>
    </lineage>
</organism>
<protein>
    <submittedName>
        <fullName evidence="2">Uncharacterized protein</fullName>
    </submittedName>
</protein>
<feature type="compositionally biased region" description="Basic and acidic residues" evidence="1">
    <location>
        <begin position="75"/>
        <end position="98"/>
    </location>
</feature>
<reference evidence="3" key="1">
    <citation type="submission" date="2016-09" db="EMBL/GenBank/DDBJ databases">
        <title>Streptomyces puniciscabiei strain:TW1S1 Genome sequencing and assembly.</title>
        <authorList>
            <person name="Kim M.-K."/>
            <person name="Kim S.B."/>
        </authorList>
    </citation>
    <scope>NUCLEOTIDE SEQUENCE [LARGE SCALE GENOMIC DNA]</scope>
    <source>
        <strain evidence="3">TW1S1</strain>
    </source>
</reference>
<dbReference type="EMBL" id="CP017248">
    <property type="protein sequence ID" value="AOR37552.1"/>
    <property type="molecule type" value="Genomic_DNA"/>
</dbReference>
<name>A0A1D7YPW1_9ACTN</name>